<evidence type="ECO:0000313" key="2">
    <source>
        <dbReference type="Proteomes" id="UP000318825"/>
    </source>
</evidence>
<dbReference type="InterPro" id="IPR050126">
    <property type="entry name" value="Ap4A_hydrolase"/>
</dbReference>
<dbReference type="Gene3D" id="3.60.21.10">
    <property type="match status" value="1"/>
</dbReference>
<evidence type="ECO:0008006" key="3">
    <source>
        <dbReference type="Google" id="ProtNLM"/>
    </source>
</evidence>
<dbReference type="GO" id="GO:0005737">
    <property type="term" value="C:cytoplasm"/>
    <property type="evidence" value="ECO:0007669"/>
    <property type="project" value="TreeGrafter"/>
</dbReference>
<dbReference type="EMBL" id="BJNF01000079">
    <property type="protein sequence ID" value="GEC16822.1"/>
    <property type="molecule type" value="Genomic_DNA"/>
</dbReference>
<dbReference type="GO" id="GO:0110154">
    <property type="term" value="P:RNA decapping"/>
    <property type="evidence" value="ECO:0007669"/>
    <property type="project" value="TreeGrafter"/>
</dbReference>
<organism evidence="1 2">
    <name type="scientific">Nitrobacter winogradskyi</name>
    <name type="common">Nitrobacter agilis</name>
    <dbReference type="NCBI Taxonomy" id="913"/>
    <lineage>
        <taxon>Bacteria</taxon>
        <taxon>Pseudomonadati</taxon>
        <taxon>Pseudomonadota</taxon>
        <taxon>Alphaproteobacteria</taxon>
        <taxon>Hyphomicrobiales</taxon>
        <taxon>Nitrobacteraceae</taxon>
        <taxon>Nitrobacter</taxon>
    </lineage>
</organism>
<dbReference type="GO" id="GO:0016791">
    <property type="term" value="F:phosphatase activity"/>
    <property type="evidence" value="ECO:0007669"/>
    <property type="project" value="TreeGrafter"/>
</dbReference>
<sequence>MFLKGNHESFVPRFLHDPSSLKDWRLFGGLETLVSYGLTPSINPSAHEQNLLATELIRSMPPQHLNFLETLDLSFCCGDFCFVHAGIRPGIPLAKQREEDLLWIRDDFLSWDKPFEKFIVHGHTPVRAPDIRSNRANIDTGAFATGRLTCLAIEGSSIVPLIDLQSWRHHEDTRALSKSPSGF</sequence>
<dbReference type="InterPro" id="IPR029052">
    <property type="entry name" value="Metallo-depent_PP-like"/>
</dbReference>
<proteinExistence type="predicted"/>
<reference evidence="1 2" key="1">
    <citation type="submission" date="2019-06" db="EMBL/GenBank/DDBJ databases">
        <title>Whole genome shotgun sequence of Nitrobacter winogradskyi NBRC 14297.</title>
        <authorList>
            <person name="Hosoyama A."/>
            <person name="Uohara A."/>
            <person name="Ohji S."/>
            <person name="Ichikawa N."/>
        </authorList>
    </citation>
    <scope>NUCLEOTIDE SEQUENCE [LARGE SCALE GENOMIC DNA]</scope>
    <source>
        <strain evidence="1 2">NBRC 14297</strain>
    </source>
</reference>
<dbReference type="AlphaFoldDB" id="A0A4Y3WCS4"/>
<protein>
    <recommendedName>
        <fullName evidence="3">Serine/threonine protein phosphatase</fullName>
    </recommendedName>
</protein>
<dbReference type="Proteomes" id="UP000318825">
    <property type="component" value="Unassembled WGS sequence"/>
</dbReference>
<evidence type="ECO:0000313" key="1">
    <source>
        <dbReference type="EMBL" id="GEC16822.1"/>
    </source>
</evidence>
<gene>
    <name evidence="1" type="ORF">NWI01_27140</name>
</gene>
<name>A0A4Y3WCS4_NITWI</name>
<accession>A0A4Y3WCS4</accession>
<dbReference type="PANTHER" id="PTHR42850:SF4">
    <property type="entry name" value="ZINC-DEPENDENT ENDOPOLYPHOSPHATASE"/>
    <property type="match status" value="1"/>
</dbReference>
<dbReference type="GO" id="GO:0008803">
    <property type="term" value="F:bis(5'-nucleosyl)-tetraphosphatase (symmetrical) activity"/>
    <property type="evidence" value="ECO:0007669"/>
    <property type="project" value="TreeGrafter"/>
</dbReference>
<dbReference type="PANTHER" id="PTHR42850">
    <property type="entry name" value="METALLOPHOSPHOESTERASE"/>
    <property type="match status" value="1"/>
</dbReference>
<dbReference type="SUPFAM" id="SSF56300">
    <property type="entry name" value="Metallo-dependent phosphatases"/>
    <property type="match status" value="1"/>
</dbReference>
<comment type="caution">
    <text evidence="1">The sequence shown here is derived from an EMBL/GenBank/DDBJ whole genome shotgun (WGS) entry which is preliminary data.</text>
</comment>